<evidence type="ECO:0000256" key="4">
    <source>
        <dbReference type="ARBA" id="ARBA00023235"/>
    </source>
</evidence>
<reference evidence="8" key="1">
    <citation type="journal article" date="2019" name="Int. J. Syst. Evol. Microbiol.">
        <title>The Global Catalogue of Microorganisms (GCM) 10K type strain sequencing project: providing services to taxonomists for standard genome sequencing and annotation.</title>
        <authorList>
            <consortium name="The Broad Institute Genomics Platform"/>
            <consortium name="The Broad Institute Genome Sequencing Center for Infectious Disease"/>
            <person name="Wu L."/>
            <person name="Ma J."/>
        </authorList>
    </citation>
    <scope>NUCLEOTIDE SEQUENCE [LARGE SCALE GENOMIC DNA]</scope>
    <source>
        <strain evidence="8">CGMCC 4.1641</strain>
    </source>
</reference>
<dbReference type="PANTHER" id="PTHR48073">
    <property type="entry name" value="O-SUCCINYLBENZOATE SYNTHASE-RELATED"/>
    <property type="match status" value="1"/>
</dbReference>
<keyword evidence="4 5" id="KW-0413">Isomerase</keyword>
<keyword evidence="8" id="KW-1185">Reference proteome</keyword>
<dbReference type="RefSeq" id="WP_204602451.1">
    <property type="nucleotide sequence ID" value="NZ_JBHSED010000065.1"/>
</dbReference>
<evidence type="ECO:0000313" key="8">
    <source>
        <dbReference type="Proteomes" id="UP001595755"/>
    </source>
</evidence>
<dbReference type="SFLD" id="SFLDS00001">
    <property type="entry name" value="Enolase"/>
    <property type="match status" value="1"/>
</dbReference>
<evidence type="ECO:0000256" key="2">
    <source>
        <dbReference type="ARBA" id="ARBA00022723"/>
    </source>
</evidence>
<dbReference type="CDD" id="cd03319">
    <property type="entry name" value="L-Ala-DL-Glu_epimerase"/>
    <property type="match status" value="1"/>
</dbReference>
<evidence type="ECO:0000259" key="6">
    <source>
        <dbReference type="SMART" id="SM00922"/>
    </source>
</evidence>
<feature type="domain" description="Mandelate racemase/muconate lactonizing enzyme C-terminal" evidence="6">
    <location>
        <begin position="144"/>
        <end position="245"/>
    </location>
</feature>
<dbReference type="InterPro" id="IPR029017">
    <property type="entry name" value="Enolase-like_N"/>
</dbReference>
<dbReference type="PANTHER" id="PTHR48073:SF2">
    <property type="entry name" value="O-SUCCINYLBENZOATE SYNTHASE"/>
    <property type="match status" value="1"/>
</dbReference>
<evidence type="ECO:0000256" key="1">
    <source>
        <dbReference type="ARBA" id="ARBA00008031"/>
    </source>
</evidence>
<comment type="cofactor">
    <cofactor evidence="5">
        <name>Mg(2+)</name>
        <dbReference type="ChEBI" id="CHEBI:18420"/>
    </cofactor>
    <text evidence="5">Binds 1 Mg(2+) ion per subunit.</text>
</comment>
<keyword evidence="2 5" id="KW-0479">Metal-binding</keyword>
<dbReference type="Proteomes" id="UP001595755">
    <property type="component" value="Unassembled WGS sequence"/>
</dbReference>
<dbReference type="SUPFAM" id="SSF51604">
    <property type="entry name" value="Enolase C-terminal domain-like"/>
    <property type="match status" value="1"/>
</dbReference>
<dbReference type="PROSITE" id="PS00908">
    <property type="entry name" value="MR_MLE_1"/>
    <property type="match status" value="1"/>
</dbReference>
<comment type="caution">
    <text evidence="7">The sequence shown here is derived from an EMBL/GenBank/DDBJ whole genome shotgun (WGS) entry which is preliminary data.</text>
</comment>
<dbReference type="SMART" id="SM00922">
    <property type="entry name" value="MR_MLE"/>
    <property type="match status" value="1"/>
</dbReference>
<protein>
    <recommendedName>
        <fullName evidence="5">Dipeptide epimerase</fullName>
        <ecNumber evidence="5">5.1.1.-</ecNumber>
    </recommendedName>
</protein>
<keyword evidence="3 5" id="KW-0460">Magnesium</keyword>
<dbReference type="Pfam" id="PF13378">
    <property type="entry name" value="MR_MLE_C"/>
    <property type="match status" value="1"/>
</dbReference>
<evidence type="ECO:0000256" key="3">
    <source>
        <dbReference type="ARBA" id="ARBA00022842"/>
    </source>
</evidence>
<dbReference type="Gene3D" id="3.20.20.120">
    <property type="entry name" value="Enolase-like C-terminal domain"/>
    <property type="match status" value="1"/>
</dbReference>
<accession>A0ABV8SG89</accession>
<dbReference type="InterPro" id="IPR013341">
    <property type="entry name" value="Mandelate_racemase_N_dom"/>
</dbReference>
<dbReference type="InterPro" id="IPR018110">
    <property type="entry name" value="Mandel_Rmase/mucon_lact_enz_CS"/>
</dbReference>
<proteinExistence type="inferred from homology"/>
<dbReference type="InterPro" id="IPR013342">
    <property type="entry name" value="Mandelate_racemase_C"/>
</dbReference>
<dbReference type="InterPro" id="IPR036849">
    <property type="entry name" value="Enolase-like_C_sf"/>
</dbReference>
<dbReference type="Gene3D" id="3.30.390.10">
    <property type="entry name" value="Enolase-like, N-terminal domain"/>
    <property type="match status" value="1"/>
</dbReference>
<dbReference type="EMBL" id="JBHSED010000065">
    <property type="protein sequence ID" value="MFC4306586.1"/>
    <property type="molecule type" value="Genomic_DNA"/>
</dbReference>
<evidence type="ECO:0000256" key="5">
    <source>
        <dbReference type="RuleBase" id="RU366006"/>
    </source>
</evidence>
<evidence type="ECO:0000313" key="7">
    <source>
        <dbReference type="EMBL" id="MFC4306586.1"/>
    </source>
</evidence>
<dbReference type="EC" id="5.1.1.-" evidence="5"/>
<dbReference type="Pfam" id="PF02746">
    <property type="entry name" value="MR_MLE_N"/>
    <property type="match status" value="1"/>
</dbReference>
<comment type="similarity">
    <text evidence="1 5">Belongs to the mandelate racemase/muconate lactonizing enzyme family.</text>
</comment>
<gene>
    <name evidence="7" type="ORF">ACFO1S_24505</name>
</gene>
<organism evidence="7 8">
    <name type="scientific">Cohnella boryungensis</name>
    <dbReference type="NCBI Taxonomy" id="768479"/>
    <lineage>
        <taxon>Bacteria</taxon>
        <taxon>Bacillati</taxon>
        <taxon>Bacillota</taxon>
        <taxon>Bacilli</taxon>
        <taxon>Bacillales</taxon>
        <taxon>Paenibacillaceae</taxon>
        <taxon>Cohnella</taxon>
    </lineage>
</organism>
<name>A0ABV8SG89_9BACL</name>
<dbReference type="InterPro" id="IPR029065">
    <property type="entry name" value="Enolase_C-like"/>
</dbReference>
<dbReference type="SUPFAM" id="SSF54826">
    <property type="entry name" value="Enolase N-terminal domain-like"/>
    <property type="match status" value="1"/>
</dbReference>
<dbReference type="InterPro" id="IPR034603">
    <property type="entry name" value="Dipeptide_epimerase"/>
</dbReference>
<sequence length="380" mass="40708">MLLSKIEIYRKDLPLSPPFTHSSSGTVTHLKEVYLKLTTDTGISGWSEVRGNCEYVTGDTPERIVAILRHKFAPVLLGMPALNRNAVNAVLDRLITGNSAARAAVDIALLDLAGQVLRVPVSELLGGRLRTELPSDATIAFGTADQAEDESRRYLEAGFRTIKLRVGPDREGDRERVRRARAVIDGAGLAGSVLLGVDANQGWTAKQAIVRLREFEALGVEWAEQPVPADDFAGLKHVKGMTTPTVVADESCRTISDVARIAAEGAADAVHLKLVKAGSVANLLKMMAVAESFHLPHMLGQMDEGRLATAALVQIAAASTAGNFEVWGFQRVLPEDDPVSGLELVNGSIIVPEGHGFGVTVDEARLEKVNELSTQTGMIP</sequence>